<dbReference type="PROSITE" id="PS00028">
    <property type="entry name" value="ZINC_FINGER_C2H2_1"/>
    <property type="match status" value="3"/>
</dbReference>
<dbReference type="PANTHER" id="PTHR24409:SF356">
    <property type="entry name" value="C2H2 FINGER DOMAIN TRANSCRIPTION FACTOR (EUROFUNG)"/>
    <property type="match status" value="1"/>
</dbReference>
<evidence type="ECO:0000256" key="4">
    <source>
        <dbReference type="ARBA" id="ARBA00022833"/>
    </source>
</evidence>
<organism evidence="7 8">
    <name type="scientific">Amanita thiersii Skay4041</name>
    <dbReference type="NCBI Taxonomy" id="703135"/>
    <lineage>
        <taxon>Eukaryota</taxon>
        <taxon>Fungi</taxon>
        <taxon>Dikarya</taxon>
        <taxon>Basidiomycota</taxon>
        <taxon>Agaricomycotina</taxon>
        <taxon>Agaricomycetes</taxon>
        <taxon>Agaricomycetidae</taxon>
        <taxon>Agaricales</taxon>
        <taxon>Pluteineae</taxon>
        <taxon>Amanitaceae</taxon>
        <taxon>Amanita</taxon>
    </lineage>
</organism>
<gene>
    <name evidence="7" type="ORF">AMATHDRAFT_71514</name>
</gene>
<dbReference type="GO" id="GO:0005634">
    <property type="term" value="C:nucleus"/>
    <property type="evidence" value="ECO:0007669"/>
    <property type="project" value="TreeGrafter"/>
</dbReference>
<dbReference type="PROSITE" id="PS50157">
    <property type="entry name" value="ZINC_FINGER_C2H2_2"/>
    <property type="match status" value="1"/>
</dbReference>
<keyword evidence="3 5" id="KW-0863">Zinc-finger</keyword>
<dbReference type="InterPro" id="IPR036236">
    <property type="entry name" value="Znf_C2H2_sf"/>
</dbReference>
<keyword evidence="2" id="KW-0677">Repeat</keyword>
<accession>A0A2A9N7Q1</accession>
<dbReference type="Proteomes" id="UP000242287">
    <property type="component" value="Unassembled WGS sequence"/>
</dbReference>
<evidence type="ECO:0000256" key="5">
    <source>
        <dbReference type="PROSITE-ProRule" id="PRU00042"/>
    </source>
</evidence>
<evidence type="ECO:0000256" key="3">
    <source>
        <dbReference type="ARBA" id="ARBA00022771"/>
    </source>
</evidence>
<dbReference type="Pfam" id="PF00096">
    <property type="entry name" value="zf-C2H2"/>
    <property type="match status" value="1"/>
</dbReference>
<dbReference type="GO" id="GO:0000981">
    <property type="term" value="F:DNA-binding transcription factor activity, RNA polymerase II-specific"/>
    <property type="evidence" value="ECO:0007669"/>
    <property type="project" value="TreeGrafter"/>
</dbReference>
<dbReference type="InterPro" id="IPR013087">
    <property type="entry name" value="Znf_C2H2_type"/>
</dbReference>
<name>A0A2A9N7Q1_9AGAR</name>
<keyword evidence="4" id="KW-0862">Zinc</keyword>
<evidence type="ECO:0000259" key="6">
    <source>
        <dbReference type="PROSITE" id="PS50157"/>
    </source>
</evidence>
<dbReference type="SMART" id="SM00355">
    <property type="entry name" value="ZnF_C2H2"/>
    <property type="match status" value="5"/>
</dbReference>
<evidence type="ECO:0000256" key="1">
    <source>
        <dbReference type="ARBA" id="ARBA00022723"/>
    </source>
</evidence>
<dbReference type="PANTHER" id="PTHR24409">
    <property type="entry name" value="ZINC FINGER PROTEIN 142"/>
    <property type="match status" value="1"/>
</dbReference>
<dbReference type="OrthoDB" id="6077919at2759"/>
<dbReference type="SUPFAM" id="SSF57667">
    <property type="entry name" value="beta-beta-alpha zinc fingers"/>
    <property type="match status" value="1"/>
</dbReference>
<keyword evidence="8" id="KW-1185">Reference proteome</keyword>
<evidence type="ECO:0000256" key="2">
    <source>
        <dbReference type="ARBA" id="ARBA00022737"/>
    </source>
</evidence>
<dbReference type="EMBL" id="KZ302334">
    <property type="protein sequence ID" value="PFH45578.1"/>
    <property type="molecule type" value="Genomic_DNA"/>
</dbReference>
<keyword evidence="1" id="KW-0479">Metal-binding</keyword>
<dbReference type="STRING" id="703135.A0A2A9N7Q1"/>
<dbReference type="GO" id="GO:0000977">
    <property type="term" value="F:RNA polymerase II transcription regulatory region sequence-specific DNA binding"/>
    <property type="evidence" value="ECO:0007669"/>
    <property type="project" value="TreeGrafter"/>
</dbReference>
<evidence type="ECO:0000313" key="8">
    <source>
        <dbReference type="Proteomes" id="UP000242287"/>
    </source>
</evidence>
<evidence type="ECO:0000313" key="7">
    <source>
        <dbReference type="EMBL" id="PFH45578.1"/>
    </source>
</evidence>
<dbReference type="Pfam" id="PF12874">
    <property type="entry name" value="zf-met"/>
    <property type="match status" value="1"/>
</dbReference>
<reference evidence="7 8" key="1">
    <citation type="submission" date="2014-02" db="EMBL/GenBank/DDBJ databases">
        <title>Transposable element dynamics among asymbiotic and ectomycorrhizal Amanita fungi.</title>
        <authorList>
            <consortium name="DOE Joint Genome Institute"/>
            <person name="Hess J."/>
            <person name="Skrede I."/>
            <person name="Wolfe B."/>
            <person name="LaButti K."/>
            <person name="Ohm R.A."/>
            <person name="Grigoriev I.V."/>
            <person name="Pringle A."/>
        </authorList>
    </citation>
    <scope>NUCLEOTIDE SEQUENCE [LARGE SCALE GENOMIC DNA]</scope>
    <source>
        <strain evidence="7 8">SKay4041</strain>
    </source>
</reference>
<sequence>MVQCVDCRKRFGTEEALESHWKAKGHGIPLRCGMCGKGPFRSISGLEEHAWNEHRILPSDTYCIVCNKTFKAPLDLRNHNSSPVHLPRNKKCIACPSLFKTPSGIGQHIESSCPKVGDRHKVTAAIQSLEISPKILLKEPGMITGARQLQVITLFTTEGAFNGRGYECHLCHRTFRAQHSLVSHLNSASHDDYEFMCPKCNKHVKLVSSLVQHLESGSCGLSSIADVEKNYIKLLAMCTRALTL</sequence>
<dbReference type="AlphaFoldDB" id="A0A2A9N7Q1"/>
<protein>
    <recommendedName>
        <fullName evidence="6">C2H2-type domain-containing protein</fullName>
    </recommendedName>
</protein>
<proteinExistence type="predicted"/>
<dbReference type="GO" id="GO:0008270">
    <property type="term" value="F:zinc ion binding"/>
    <property type="evidence" value="ECO:0007669"/>
    <property type="project" value="UniProtKB-KW"/>
</dbReference>
<dbReference type="Gene3D" id="3.30.160.60">
    <property type="entry name" value="Classic Zinc Finger"/>
    <property type="match status" value="3"/>
</dbReference>
<feature type="domain" description="C2H2-type" evidence="6">
    <location>
        <begin position="166"/>
        <end position="195"/>
    </location>
</feature>